<dbReference type="Gene3D" id="3.90.105.10">
    <property type="entry name" value="Molybdopterin biosynthesis moea protein, domain 2"/>
    <property type="match status" value="1"/>
</dbReference>
<dbReference type="InterPro" id="IPR036135">
    <property type="entry name" value="MoeA_linker/N_sf"/>
</dbReference>
<evidence type="ECO:0000256" key="4">
    <source>
        <dbReference type="ARBA" id="ARBA00022505"/>
    </source>
</evidence>
<dbReference type="InterPro" id="IPR005110">
    <property type="entry name" value="MoeA_linker/N"/>
</dbReference>
<evidence type="ECO:0000256" key="1">
    <source>
        <dbReference type="ARBA" id="ARBA00002901"/>
    </source>
</evidence>
<dbReference type="Gene3D" id="2.170.190.11">
    <property type="entry name" value="Molybdopterin biosynthesis moea protein, domain 3"/>
    <property type="match status" value="1"/>
</dbReference>
<dbReference type="PANTHER" id="PTHR10192:SF5">
    <property type="entry name" value="GEPHYRIN"/>
    <property type="match status" value="1"/>
</dbReference>
<dbReference type="Gene3D" id="3.40.980.10">
    <property type="entry name" value="MoaB/Mog-like domain"/>
    <property type="match status" value="1"/>
</dbReference>
<sequence>MRSVSTHRQHVADLVGRQPHREESPVHAVGHRLVSDARAESASPRFDNSQMDGFAVDAASLASLPGSLAVGPTVSAGVDPDEVVPEGVSGRAIPVMTGAKLPRGTAAIVPVEKCTPGLFDAADEAGEVSVPTTTAGAFIRAAGSGIAAGAVIAPAGSVVDPIALAALINAGVETVTIQHAPRVLIVTGGKEVGGRGGASIPDSNGPMLHALCKAYGLHPVGLVHTDDDPEKLAADLDRAVAEENPDVIITSGGISHGRFEVIRIVLENEQSWFGHVAQQPGGPQGLSTFAGVPVICLPGNPVSTMVSFRVFVAPVLGQAPKETAARLDHELAGLVDGRTQWRRGQYWADEAGQLWVRALGGPGSHLISQAVGANCLIEVGPGVAYGRSEVVKILPLAAG</sequence>
<evidence type="ECO:0000313" key="10">
    <source>
        <dbReference type="EMBL" id="AIG64322.1"/>
    </source>
</evidence>
<comment type="catalytic activity">
    <reaction evidence="6">
        <text>adenylyl-molybdopterin + molybdate = Mo-molybdopterin + AMP + H(+)</text>
        <dbReference type="Rhea" id="RHEA:35047"/>
        <dbReference type="ChEBI" id="CHEBI:15378"/>
        <dbReference type="ChEBI" id="CHEBI:36264"/>
        <dbReference type="ChEBI" id="CHEBI:62727"/>
        <dbReference type="ChEBI" id="CHEBI:71302"/>
        <dbReference type="ChEBI" id="CHEBI:456215"/>
        <dbReference type="EC" id="2.10.1.1"/>
    </reaction>
</comment>
<feature type="domain" description="MoaB/Mog" evidence="9">
    <location>
        <begin position="183"/>
        <end position="318"/>
    </location>
</feature>
<dbReference type="EC" id="2.10.1.1" evidence="7"/>
<name>A0ABN4DDL3_9CORY</name>
<evidence type="ECO:0000256" key="3">
    <source>
        <dbReference type="ARBA" id="ARBA00010763"/>
    </source>
</evidence>
<keyword evidence="5 7" id="KW-0501">Molybdenum cofactor biosynthesis</keyword>
<dbReference type="Pfam" id="PF03453">
    <property type="entry name" value="MoeA_N"/>
    <property type="match status" value="1"/>
</dbReference>
<dbReference type="EMBL" id="CP008944">
    <property type="protein sequence ID" value="AIG64322.1"/>
    <property type="molecule type" value="Genomic_DNA"/>
</dbReference>
<dbReference type="InterPro" id="IPR038987">
    <property type="entry name" value="MoeA-like"/>
</dbReference>
<evidence type="ECO:0000256" key="2">
    <source>
        <dbReference type="ARBA" id="ARBA00005046"/>
    </source>
</evidence>
<evidence type="ECO:0000313" key="11">
    <source>
        <dbReference type="Proteomes" id="UP000028504"/>
    </source>
</evidence>
<keyword evidence="7" id="KW-0808">Transferase</keyword>
<evidence type="ECO:0000256" key="6">
    <source>
        <dbReference type="ARBA" id="ARBA00047317"/>
    </source>
</evidence>
<comment type="function">
    <text evidence="1 7">Catalyzes the insertion of molybdate into adenylated molybdopterin with the concomitant release of AMP.</text>
</comment>
<comment type="pathway">
    <text evidence="2 7">Cofactor biosynthesis; molybdopterin biosynthesis.</text>
</comment>
<dbReference type="RefSeq" id="WP_038605887.1">
    <property type="nucleotide sequence ID" value="NZ_CP008944.1"/>
</dbReference>
<reference evidence="10 11" key="1">
    <citation type="submission" date="2014-07" db="EMBL/GenBank/DDBJ databases">
        <title>Complete genome sequence of Corynebacterium atypicum DSM 44849: identifiction of the mycolic acid biosynthesis genes.</title>
        <authorList>
            <person name="Tippelt A."/>
            <person name="Mollmann S."/>
            <person name="Albersmeier A."/>
            <person name="Jaenicke S."/>
            <person name="Ruckert C."/>
            <person name="Tauch A."/>
        </authorList>
    </citation>
    <scope>NUCLEOTIDE SEQUENCE [LARGE SCALE GENOMIC DNA]</scope>
    <source>
        <strain evidence="10 11">R2070</strain>
    </source>
</reference>
<proteinExistence type="inferred from homology"/>
<dbReference type="Pfam" id="PF03454">
    <property type="entry name" value="MoeA_C"/>
    <property type="match status" value="1"/>
</dbReference>
<organism evidence="10 11">
    <name type="scientific">Corynebacterium atypicum</name>
    <dbReference type="NCBI Taxonomy" id="191610"/>
    <lineage>
        <taxon>Bacteria</taxon>
        <taxon>Bacillati</taxon>
        <taxon>Actinomycetota</taxon>
        <taxon>Actinomycetes</taxon>
        <taxon>Mycobacteriales</taxon>
        <taxon>Corynebacteriaceae</taxon>
        <taxon>Corynebacterium</taxon>
    </lineage>
</organism>
<dbReference type="InterPro" id="IPR036688">
    <property type="entry name" value="MoeA_C_domain_IV_sf"/>
</dbReference>
<dbReference type="SUPFAM" id="SSF53218">
    <property type="entry name" value="Molybdenum cofactor biosynthesis proteins"/>
    <property type="match status" value="1"/>
</dbReference>
<comment type="similarity">
    <text evidence="3 7">Belongs to the MoeA family.</text>
</comment>
<protein>
    <recommendedName>
        <fullName evidence="7">Molybdopterin molybdenumtransferase</fullName>
        <ecNumber evidence="7">2.10.1.1</ecNumber>
    </recommendedName>
</protein>
<dbReference type="InterPro" id="IPR036425">
    <property type="entry name" value="MoaB/Mog-like_dom_sf"/>
</dbReference>
<keyword evidence="7" id="KW-0479">Metal-binding</keyword>
<evidence type="ECO:0000256" key="8">
    <source>
        <dbReference type="SAM" id="MobiDB-lite"/>
    </source>
</evidence>
<feature type="region of interest" description="Disordered" evidence="8">
    <location>
        <begin position="1"/>
        <end position="28"/>
    </location>
</feature>
<dbReference type="PANTHER" id="PTHR10192">
    <property type="entry name" value="MOLYBDOPTERIN BIOSYNTHESIS PROTEIN"/>
    <property type="match status" value="1"/>
</dbReference>
<dbReference type="Proteomes" id="UP000028504">
    <property type="component" value="Chromosome"/>
</dbReference>
<dbReference type="Gene3D" id="2.40.340.10">
    <property type="entry name" value="MoeA, C-terminal, domain IV"/>
    <property type="match status" value="1"/>
</dbReference>
<dbReference type="InterPro" id="IPR001453">
    <property type="entry name" value="MoaB/Mog_dom"/>
</dbReference>
<keyword evidence="7" id="KW-0460">Magnesium</keyword>
<dbReference type="InterPro" id="IPR005111">
    <property type="entry name" value="MoeA_C_domain_IV"/>
</dbReference>
<evidence type="ECO:0000256" key="7">
    <source>
        <dbReference type="RuleBase" id="RU365090"/>
    </source>
</evidence>
<dbReference type="Pfam" id="PF00994">
    <property type="entry name" value="MoCF_biosynth"/>
    <property type="match status" value="1"/>
</dbReference>
<keyword evidence="11" id="KW-1185">Reference proteome</keyword>
<accession>A0ABN4DDL3</accession>
<comment type="cofactor">
    <cofactor evidence="7">
        <name>Mg(2+)</name>
        <dbReference type="ChEBI" id="CHEBI:18420"/>
    </cofactor>
</comment>
<dbReference type="SMART" id="SM00852">
    <property type="entry name" value="MoCF_biosynth"/>
    <property type="match status" value="1"/>
</dbReference>
<gene>
    <name evidence="10" type="ORF">CATYP_06545</name>
</gene>
<dbReference type="CDD" id="cd00887">
    <property type="entry name" value="MoeA"/>
    <property type="match status" value="1"/>
</dbReference>
<dbReference type="SUPFAM" id="SSF63882">
    <property type="entry name" value="MoeA N-terminal region -like"/>
    <property type="match status" value="1"/>
</dbReference>
<evidence type="ECO:0000256" key="5">
    <source>
        <dbReference type="ARBA" id="ARBA00023150"/>
    </source>
</evidence>
<dbReference type="SUPFAM" id="SSF63867">
    <property type="entry name" value="MoeA C-terminal domain-like"/>
    <property type="match status" value="1"/>
</dbReference>
<evidence type="ECO:0000259" key="9">
    <source>
        <dbReference type="SMART" id="SM00852"/>
    </source>
</evidence>
<keyword evidence="4 7" id="KW-0500">Molybdenum</keyword>